<dbReference type="Gene3D" id="1.10.530.10">
    <property type="match status" value="1"/>
</dbReference>
<evidence type="ECO:0000256" key="5">
    <source>
        <dbReference type="ARBA" id="ARBA00013433"/>
    </source>
</evidence>
<dbReference type="GO" id="GO:0071555">
    <property type="term" value="P:cell wall organization"/>
    <property type="evidence" value="ECO:0007669"/>
    <property type="project" value="UniProtKB-KW"/>
</dbReference>
<gene>
    <name evidence="13" type="ORF">SAMN02583745_00562</name>
</gene>
<evidence type="ECO:0000256" key="7">
    <source>
        <dbReference type="ARBA" id="ARBA00022795"/>
    </source>
</evidence>
<dbReference type="Pfam" id="PF01832">
    <property type="entry name" value="Glucosaminidase"/>
    <property type="match status" value="1"/>
</dbReference>
<comment type="similarity">
    <text evidence="4">In the C-terminal section; belongs to the glycosyl hydrolase 73 family.</text>
</comment>
<evidence type="ECO:0000256" key="4">
    <source>
        <dbReference type="ARBA" id="ARBA00007974"/>
    </source>
</evidence>
<comment type="subcellular location">
    <subcellularLocation>
        <location evidence="2">Periplasm</location>
    </subcellularLocation>
</comment>
<dbReference type="GO" id="GO:0071973">
    <property type="term" value="P:bacterial-type flagellum-dependent cell motility"/>
    <property type="evidence" value="ECO:0007669"/>
    <property type="project" value="TreeGrafter"/>
</dbReference>
<dbReference type="OrthoDB" id="289937at2"/>
<dbReference type="FunFam" id="2.10.70.40:FF:000001">
    <property type="entry name" value="Flagellar assembly peptidoglycan hydrolase FlgJ"/>
    <property type="match status" value="1"/>
</dbReference>
<dbReference type="EMBL" id="FOHV01000003">
    <property type="protein sequence ID" value="SES80218.1"/>
    <property type="molecule type" value="Genomic_DNA"/>
</dbReference>
<dbReference type="RefSeq" id="WP_093317638.1">
    <property type="nucleotide sequence ID" value="NZ_FOHV01000003.1"/>
</dbReference>
<evidence type="ECO:0000256" key="6">
    <source>
        <dbReference type="ARBA" id="ARBA00022764"/>
    </source>
</evidence>
<evidence type="ECO:0000256" key="3">
    <source>
        <dbReference type="ARBA" id="ARBA00006880"/>
    </source>
</evidence>
<dbReference type="PANTHER" id="PTHR33308">
    <property type="entry name" value="PEPTIDOGLYCAN HYDROLASE FLGJ"/>
    <property type="match status" value="1"/>
</dbReference>
<dbReference type="PANTHER" id="PTHR33308:SF9">
    <property type="entry name" value="PEPTIDOGLYCAN HYDROLASE FLGJ"/>
    <property type="match status" value="1"/>
</dbReference>
<evidence type="ECO:0000256" key="9">
    <source>
        <dbReference type="ARBA" id="ARBA00023295"/>
    </source>
</evidence>
<dbReference type="GO" id="GO:0044780">
    <property type="term" value="P:bacterial-type flagellum assembly"/>
    <property type="evidence" value="ECO:0007669"/>
    <property type="project" value="InterPro"/>
</dbReference>
<protein>
    <recommendedName>
        <fullName evidence="5">Peptidoglycan hydrolase FlgJ</fullName>
    </recommendedName>
    <alternativeName>
        <fullName evidence="11">Muramidase FlgJ</fullName>
    </alternativeName>
</protein>
<keyword evidence="8" id="KW-0378">Hydrolase</keyword>
<evidence type="ECO:0000256" key="2">
    <source>
        <dbReference type="ARBA" id="ARBA00004418"/>
    </source>
</evidence>
<dbReference type="InterPro" id="IPR019301">
    <property type="entry name" value="Flagellar_prot_FlgJ_N"/>
</dbReference>
<keyword evidence="9" id="KW-0326">Glycosidase</keyword>
<keyword evidence="10" id="KW-0961">Cell wall biogenesis/degradation</keyword>
<dbReference type="SMART" id="SM00047">
    <property type="entry name" value="LYZ2"/>
    <property type="match status" value="1"/>
</dbReference>
<dbReference type="GO" id="GO:0016798">
    <property type="term" value="F:hydrolase activity, acting on glycosyl bonds"/>
    <property type="evidence" value="ECO:0007669"/>
    <property type="project" value="UniProtKB-KW"/>
</dbReference>
<name>A0A1H9ZF52_9GAMM</name>
<evidence type="ECO:0000313" key="14">
    <source>
        <dbReference type="Proteomes" id="UP000242642"/>
    </source>
</evidence>
<evidence type="ECO:0000256" key="8">
    <source>
        <dbReference type="ARBA" id="ARBA00022801"/>
    </source>
</evidence>
<reference evidence="14" key="1">
    <citation type="submission" date="2016-10" db="EMBL/GenBank/DDBJ databases">
        <authorList>
            <person name="Varghese N."/>
            <person name="Submissions S."/>
        </authorList>
    </citation>
    <scope>NUCLEOTIDE SEQUENCE [LARGE SCALE GENOMIC DNA]</scope>
    <source>
        <strain evidence="14">DSM 18579</strain>
    </source>
</reference>
<dbReference type="STRING" id="1123402.SAMN02583745_00562"/>
<dbReference type="PRINTS" id="PR01002">
    <property type="entry name" value="FLGFLGJ"/>
</dbReference>
<evidence type="ECO:0000256" key="11">
    <source>
        <dbReference type="ARBA" id="ARBA00030835"/>
    </source>
</evidence>
<organism evidence="13 14">
    <name type="scientific">Thorsellia anophelis DSM 18579</name>
    <dbReference type="NCBI Taxonomy" id="1123402"/>
    <lineage>
        <taxon>Bacteria</taxon>
        <taxon>Pseudomonadati</taxon>
        <taxon>Pseudomonadota</taxon>
        <taxon>Gammaproteobacteria</taxon>
        <taxon>Enterobacterales</taxon>
        <taxon>Thorselliaceae</taxon>
        <taxon>Thorsellia</taxon>
    </lineage>
</organism>
<dbReference type="GO" id="GO:0042597">
    <property type="term" value="C:periplasmic space"/>
    <property type="evidence" value="ECO:0007669"/>
    <property type="project" value="UniProtKB-SubCell"/>
</dbReference>
<dbReference type="InterPro" id="IPR013377">
    <property type="entry name" value="FlgJ"/>
</dbReference>
<keyword evidence="14" id="KW-1185">Reference proteome</keyword>
<dbReference type="GO" id="GO:0004040">
    <property type="term" value="F:amidase activity"/>
    <property type="evidence" value="ECO:0007669"/>
    <property type="project" value="InterPro"/>
</dbReference>
<accession>A0A1H9ZF52</accession>
<keyword evidence="7" id="KW-1005">Bacterial flagellum biogenesis</keyword>
<comment type="similarity">
    <text evidence="3">In the N-terminal section; belongs to the FlgJ family.</text>
</comment>
<dbReference type="NCBIfam" id="TIGR02541">
    <property type="entry name" value="flagell_FlgJ"/>
    <property type="match status" value="1"/>
</dbReference>
<keyword evidence="13" id="KW-0969">Cilium</keyword>
<dbReference type="Proteomes" id="UP000242642">
    <property type="component" value="Unassembled WGS sequence"/>
</dbReference>
<keyword evidence="6" id="KW-0574">Periplasm</keyword>
<dbReference type="InterPro" id="IPR002901">
    <property type="entry name" value="MGlyc_endo_b_GlcNAc-like_dom"/>
</dbReference>
<keyword evidence="13" id="KW-0966">Cell projection</keyword>
<comment type="function">
    <text evidence="1">Flagellum-specific muramidase which hydrolyzes the peptidoglycan layer to assemble the rod structure in the periplasmic space.</text>
</comment>
<evidence type="ECO:0000256" key="1">
    <source>
        <dbReference type="ARBA" id="ARBA00002954"/>
    </source>
</evidence>
<dbReference type="InterPro" id="IPR051056">
    <property type="entry name" value="Glycosyl_Hydrolase_73"/>
</dbReference>
<dbReference type="Gene3D" id="2.10.70.40">
    <property type="entry name" value="peptidoglycan hydrolase"/>
    <property type="match status" value="1"/>
</dbReference>
<feature type="domain" description="Mannosyl-glycoprotein endo-beta-N-acetylglucosamidase-like" evidence="12">
    <location>
        <begin position="173"/>
        <end position="338"/>
    </location>
</feature>
<keyword evidence="13" id="KW-0282">Flagellum</keyword>
<sequence>MDSPVNIGAFAFDANGLNSLKTAVSKNGNGHLREVANQVEGLFLQMMLKSMRSAVDKDSLFNSNQTELYYSLYDQQLSQELAKNGIGFADELMAHIESAQSPEALKSLSSEMNGGLALDDVTRLLTNDSMPASIKPASLTGLINSNSNFDAIKLAKQSANAFVGNIPEIAGNKVKSLFAGAKDFMNKLSGPAHLASKDTGIHPHLILAQAALESGWGKSEIKTATGETSHNLFGIKAGKSWKGKVTEIVTTEFIDGAYTKVRAKFRVYNDYQHALSDYVDLLTKNPRYQSVLTAPNAEQAAIEIQRAGYATDPKYANKLITIIKQFKSESSKTANQYNAMNQLKI</sequence>
<dbReference type="Pfam" id="PF10135">
    <property type="entry name" value="Rod-binding"/>
    <property type="match status" value="1"/>
</dbReference>
<evidence type="ECO:0000259" key="12">
    <source>
        <dbReference type="SMART" id="SM00047"/>
    </source>
</evidence>
<evidence type="ECO:0000256" key="10">
    <source>
        <dbReference type="ARBA" id="ARBA00023316"/>
    </source>
</evidence>
<dbReference type="AlphaFoldDB" id="A0A1H9ZF52"/>
<proteinExistence type="inferred from homology"/>
<evidence type="ECO:0000313" key="13">
    <source>
        <dbReference type="EMBL" id="SES80218.1"/>
    </source>
</evidence>